<feature type="region of interest" description="Disordered" evidence="1">
    <location>
        <begin position="50"/>
        <end position="98"/>
    </location>
</feature>
<protein>
    <submittedName>
        <fullName evidence="2">Uncharacterized protein</fullName>
    </submittedName>
</protein>
<dbReference type="EMBL" id="LVLJ01003613">
    <property type="protein sequence ID" value="OAE20449.1"/>
    <property type="molecule type" value="Genomic_DNA"/>
</dbReference>
<organism evidence="2 3">
    <name type="scientific">Marchantia polymorpha subsp. ruderalis</name>
    <dbReference type="NCBI Taxonomy" id="1480154"/>
    <lineage>
        <taxon>Eukaryota</taxon>
        <taxon>Viridiplantae</taxon>
        <taxon>Streptophyta</taxon>
        <taxon>Embryophyta</taxon>
        <taxon>Marchantiophyta</taxon>
        <taxon>Marchantiopsida</taxon>
        <taxon>Marchantiidae</taxon>
        <taxon>Marchantiales</taxon>
        <taxon>Marchantiaceae</taxon>
        <taxon>Marchantia</taxon>
    </lineage>
</organism>
<feature type="compositionally biased region" description="Basic and acidic residues" evidence="1">
    <location>
        <begin position="69"/>
        <end position="79"/>
    </location>
</feature>
<proteinExistence type="predicted"/>
<feature type="compositionally biased region" description="Basic and acidic residues" evidence="1">
    <location>
        <begin position="87"/>
        <end position="96"/>
    </location>
</feature>
<gene>
    <name evidence="2" type="ORF">AXG93_913s1020</name>
</gene>
<accession>A0A176VHN4</accession>
<dbReference type="AlphaFoldDB" id="A0A176VHN4"/>
<keyword evidence="3" id="KW-1185">Reference proteome</keyword>
<evidence type="ECO:0000256" key="1">
    <source>
        <dbReference type="SAM" id="MobiDB-lite"/>
    </source>
</evidence>
<evidence type="ECO:0000313" key="3">
    <source>
        <dbReference type="Proteomes" id="UP000077202"/>
    </source>
</evidence>
<comment type="caution">
    <text evidence="2">The sequence shown here is derived from an EMBL/GenBank/DDBJ whole genome shotgun (WGS) entry which is preliminary data.</text>
</comment>
<name>A0A176VHN4_MARPO</name>
<feature type="compositionally biased region" description="Basic residues" evidence="1">
    <location>
        <begin position="50"/>
        <end position="65"/>
    </location>
</feature>
<evidence type="ECO:0000313" key="2">
    <source>
        <dbReference type="EMBL" id="OAE20449.1"/>
    </source>
</evidence>
<sequence length="122" mass="14005">MWQPTGYCTDAVEETAYAVQEAPAPTAIPLAHISRWKHGVRLVARRRLTNPLRRTRGQKSRKVRVTKVTLKERGERKSDPSAQKSRVPVEDHKSLEKSGSNLDEALVKVFWRKYDPDIKDEV</sequence>
<dbReference type="Proteomes" id="UP000077202">
    <property type="component" value="Unassembled WGS sequence"/>
</dbReference>
<reference evidence="2" key="1">
    <citation type="submission" date="2016-03" db="EMBL/GenBank/DDBJ databases">
        <title>Mechanisms controlling the formation of the plant cell surface in tip-growing cells are functionally conserved among land plants.</title>
        <authorList>
            <person name="Honkanen S."/>
            <person name="Jones V.A."/>
            <person name="Morieri G."/>
            <person name="Champion C."/>
            <person name="Hetherington A.J."/>
            <person name="Kelly S."/>
            <person name="Saint-Marcoux D."/>
            <person name="Proust H."/>
            <person name="Prescott H."/>
            <person name="Dolan L."/>
        </authorList>
    </citation>
    <scope>NUCLEOTIDE SEQUENCE [LARGE SCALE GENOMIC DNA]</scope>
    <source>
        <tissue evidence="2">Whole gametophyte</tissue>
    </source>
</reference>